<evidence type="ECO:0000256" key="2">
    <source>
        <dbReference type="SAM" id="Phobius"/>
    </source>
</evidence>
<comment type="caution">
    <text evidence="3">The sequence shown here is derived from an EMBL/GenBank/DDBJ whole genome shotgun (WGS) entry which is preliminary data.</text>
</comment>
<proteinExistence type="predicted"/>
<evidence type="ECO:0000256" key="1">
    <source>
        <dbReference type="SAM" id="MobiDB-lite"/>
    </source>
</evidence>
<organism evidence="3 4">
    <name type="scientific">Candidatus Neomicrothrix subdominans</name>
    <dbReference type="NCBI Taxonomy" id="2954438"/>
    <lineage>
        <taxon>Bacteria</taxon>
        <taxon>Bacillati</taxon>
        <taxon>Actinomycetota</taxon>
        <taxon>Acidimicrobiia</taxon>
        <taxon>Acidimicrobiales</taxon>
        <taxon>Microthrixaceae</taxon>
        <taxon>Candidatus Neomicrothrix</taxon>
    </lineage>
</organism>
<gene>
    <name evidence="3" type="ORF">IPN02_13640</name>
</gene>
<name>A0A936NF57_9ACTN</name>
<dbReference type="EMBL" id="JADJZA010000007">
    <property type="protein sequence ID" value="MBK9297846.1"/>
    <property type="molecule type" value="Genomic_DNA"/>
</dbReference>
<sequence length="65" mass="7205">MGSSTSKPRKGHKKPQHLPKVGSPANERWERETRQRQVFGQSRVTAVIIGVILVLALIGVLFVTL</sequence>
<keyword evidence="2" id="KW-0472">Membrane</keyword>
<feature type="region of interest" description="Disordered" evidence="1">
    <location>
        <begin position="1"/>
        <end position="35"/>
    </location>
</feature>
<dbReference type="AlphaFoldDB" id="A0A936NF57"/>
<evidence type="ECO:0000313" key="3">
    <source>
        <dbReference type="EMBL" id="MBK9297846.1"/>
    </source>
</evidence>
<reference evidence="3 4" key="1">
    <citation type="submission" date="2020-10" db="EMBL/GenBank/DDBJ databases">
        <title>Connecting structure to function with the recovery of over 1000 high-quality activated sludge metagenome-assembled genomes encoding full-length rRNA genes using long-read sequencing.</title>
        <authorList>
            <person name="Singleton C.M."/>
            <person name="Petriglieri F."/>
            <person name="Kristensen J.M."/>
            <person name="Kirkegaard R.H."/>
            <person name="Michaelsen T.Y."/>
            <person name="Andersen M.H."/>
            <person name="Karst S.M."/>
            <person name="Dueholm M.S."/>
            <person name="Nielsen P.H."/>
            <person name="Albertsen M."/>
        </authorList>
    </citation>
    <scope>NUCLEOTIDE SEQUENCE [LARGE SCALE GENOMIC DNA]</scope>
    <source>
        <strain evidence="3">Lyne_18-Q3-R50-59_MAXAC.006</strain>
    </source>
</reference>
<evidence type="ECO:0000313" key="4">
    <source>
        <dbReference type="Proteomes" id="UP000727993"/>
    </source>
</evidence>
<accession>A0A936NF57</accession>
<feature type="transmembrane region" description="Helical" evidence="2">
    <location>
        <begin position="44"/>
        <end position="63"/>
    </location>
</feature>
<keyword evidence="2" id="KW-1133">Transmembrane helix</keyword>
<feature type="compositionally biased region" description="Basic residues" evidence="1">
    <location>
        <begin position="7"/>
        <end position="17"/>
    </location>
</feature>
<dbReference type="Proteomes" id="UP000727993">
    <property type="component" value="Unassembled WGS sequence"/>
</dbReference>
<keyword evidence="2" id="KW-0812">Transmembrane</keyword>
<protein>
    <submittedName>
        <fullName evidence="3">Uncharacterized protein</fullName>
    </submittedName>
</protein>